<dbReference type="InterPro" id="IPR008964">
    <property type="entry name" value="Invasin/intimin_cell_adhesion"/>
</dbReference>
<sequence>MSELIHGIRTIEQLSGPLSVIEVSSSVIGVFGTSELATPMEMYHTTKLEDAQKVFGKGSLLDAITRIHRYVPSNSIISFPLGKASDFPEVVVPETTGVTFSTSTASAYIDDGAVSPVKTFNPKALTIAYSSSAAAVATVDASTGVVTPLTQGSTIITATVTLPSEAAEVAEASEGEQPAKGRNAKSPSPATETHTYTLTVAQTNPDASLESSGALLSSSDAVACIGMDTLPVSLTNPHNLTVVWSIEDETVALVDSASGVISPLKEGTTTVTAKLMASDAVAGMVLTYELTLKEQDDKLLAAFMKALPMMRKAKQRFGFFPKINIAPGILHKPGAAGLAVSAISTIRGVWISDMPETISTVDEAIAYKGQFTDKRLYSVWPRPKVLNEEGATVVDWYSPGMAGLIAQVDRNLTSQAIVSQTGFWCSPSNYVMPDVIGPSIELEYVPNDPTSEVNRLNANGIATLMNHGGWKNFGNYTTSYPTTMDALNFLSWRRTMDIIEESIEDASRQFLDFPMFTSPTDIANTTAGRVRDTVNDYLLSKNGTALVYSSISIEKEDNPLSEIMKGKIKYRYKATPPVPMQTIEYAAVVYVEGLETAFNQLISG</sequence>
<dbReference type="InterPro" id="IPR052042">
    <property type="entry name" value="Tail_sheath_structural"/>
</dbReference>
<evidence type="ECO:0000313" key="2">
    <source>
        <dbReference type="EMBL" id="SKA56633.1"/>
    </source>
</evidence>
<dbReference type="AlphaFoldDB" id="A0A1T4UVA2"/>
<evidence type="ECO:0000256" key="1">
    <source>
        <dbReference type="SAM" id="MobiDB-lite"/>
    </source>
</evidence>
<protein>
    <submittedName>
        <fullName evidence="2">Phage tail sheath protein</fullName>
    </submittedName>
</protein>
<dbReference type="SUPFAM" id="SSF49373">
    <property type="entry name" value="Invasin/intimin cell-adhesion fragments"/>
    <property type="match status" value="2"/>
</dbReference>
<accession>A0A1T4UVA2</accession>
<keyword evidence="3" id="KW-1185">Reference proteome</keyword>
<dbReference type="EMBL" id="FUXU01000032">
    <property type="protein sequence ID" value="SKA56633.1"/>
    <property type="molecule type" value="Genomic_DNA"/>
</dbReference>
<proteinExistence type="predicted"/>
<dbReference type="PANTHER" id="PTHR35861:SF1">
    <property type="entry name" value="PHAGE TAIL SHEATH PROTEIN"/>
    <property type="match status" value="1"/>
</dbReference>
<gene>
    <name evidence="2" type="ORF">SAMN02745132_02606</name>
</gene>
<feature type="region of interest" description="Disordered" evidence="1">
    <location>
        <begin position="168"/>
        <end position="191"/>
    </location>
</feature>
<reference evidence="3" key="1">
    <citation type="submission" date="2017-02" db="EMBL/GenBank/DDBJ databases">
        <authorList>
            <person name="Varghese N."/>
            <person name="Submissions S."/>
        </authorList>
    </citation>
    <scope>NUCLEOTIDE SEQUENCE [LARGE SCALE GENOMIC DNA]</scope>
    <source>
        <strain evidence="3">DSM 22720</strain>
    </source>
</reference>
<name>A0A1T4UVA2_9GAMM</name>
<organism evidence="2 3">
    <name type="scientific">Enterovibrio nigricans DSM 22720</name>
    <dbReference type="NCBI Taxonomy" id="1121868"/>
    <lineage>
        <taxon>Bacteria</taxon>
        <taxon>Pseudomonadati</taxon>
        <taxon>Pseudomonadota</taxon>
        <taxon>Gammaproteobacteria</taxon>
        <taxon>Vibrionales</taxon>
        <taxon>Vibrionaceae</taxon>
        <taxon>Enterovibrio</taxon>
    </lineage>
</organism>
<dbReference type="RefSeq" id="WP_078752920.1">
    <property type="nucleotide sequence ID" value="NZ_FUXU01000032.1"/>
</dbReference>
<dbReference type="OrthoDB" id="9767864at2"/>
<dbReference type="Proteomes" id="UP000190162">
    <property type="component" value="Unassembled WGS sequence"/>
</dbReference>
<dbReference type="Gene3D" id="2.60.40.1080">
    <property type="match status" value="2"/>
</dbReference>
<evidence type="ECO:0000313" key="3">
    <source>
        <dbReference type="Proteomes" id="UP000190162"/>
    </source>
</evidence>
<dbReference type="PANTHER" id="PTHR35861">
    <property type="match status" value="1"/>
</dbReference>